<reference evidence="3" key="1">
    <citation type="submission" date="2022-10" db="EMBL/GenBank/DDBJ databases">
        <title>Genome assembly of Pristionchus species.</title>
        <authorList>
            <person name="Yoshida K."/>
            <person name="Sommer R.J."/>
        </authorList>
    </citation>
    <scope>NUCLEOTIDE SEQUENCE [LARGE SCALE GENOMIC DNA]</scope>
    <source>
        <strain evidence="3">RS5460</strain>
    </source>
</reference>
<accession>A0AAN5D2P2</accession>
<dbReference type="Proteomes" id="UP001328107">
    <property type="component" value="Unassembled WGS sequence"/>
</dbReference>
<comment type="caution">
    <text evidence="2">The sequence shown here is derived from an EMBL/GenBank/DDBJ whole genome shotgun (WGS) entry which is preliminary data.</text>
</comment>
<dbReference type="EMBL" id="BTRK01000005">
    <property type="protein sequence ID" value="GMR54519.1"/>
    <property type="molecule type" value="Genomic_DNA"/>
</dbReference>
<name>A0AAN5D2P2_9BILA</name>
<organism evidence="2 3">
    <name type="scientific">Pristionchus mayeri</name>
    <dbReference type="NCBI Taxonomy" id="1317129"/>
    <lineage>
        <taxon>Eukaryota</taxon>
        <taxon>Metazoa</taxon>
        <taxon>Ecdysozoa</taxon>
        <taxon>Nematoda</taxon>
        <taxon>Chromadorea</taxon>
        <taxon>Rhabditida</taxon>
        <taxon>Rhabditina</taxon>
        <taxon>Diplogasteromorpha</taxon>
        <taxon>Diplogasteroidea</taxon>
        <taxon>Neodiplogasteridae</taxon>
        <taxon>Pristionchus</taxon>
    </lineage>
</organism>
<keyword evidence="3" id="KW-1185">Reference proteome</keyword>
<evidence type="ECO:0000256" key="1">
    <source>
        <dbReference type="SAM" id="MobiDB-lite"/>
    </source>
</evidence>
<protein>
    <submittedName>
        <fullName evidence="2">Uncharacterized protein</fullName>
    </submittedName>
</protein>
<evidence type="ECO:0000313" key="3">
    <source>
        <dbReference type="Proteomes" id="UP001328107"/>
    </source>
</evidence>
<gene>
    <name evidence="2" type="ORF">PMAYCL1PPCAC_24714</name>
</gene>
<feature type="non-terminal residue" evidence="2">
    <location>
        <position position="1"/>
    </location>
</feature>
<sequence length="106" mass="11916">WFFVHVGKFLILQCKRGEVTTNYDGLLRFSFTCWHRDCLWLSAVVGLWPKDVVRAGVDFELFGRRFSFLLLCSNNSCGSSRRGRGGGDSTGVSNVRLGSLGRSLHQ</sequence>
<dbReference type="AlphaFoldDB" id="A0AAN5D2P2"/>
<proteinExistence type="predicted"/>
<evidence type="ECO:0000313" key="2">
    <source>
        <dbReference type="EMBL" id="GMR54519.1"/>
    </source>
</evidence>
<feature type="region of interest" description="Disordered" evidence="1">
    <location>
        <begin position="77"/>
        <end position="106"/>
    </location>
</feature>